<dbReference type="OrthoDB" id="3267419at2759"/>
<keyword evidence="2" id="KW-1185">Reference proteome</keyword>
<dbReference type="Pfam" id="PF14953">
    <property type="entry name" value="DUF4504"/>
    <property type="match status" value="1"/>
</dbReference>
<protein>
    <submittedName>
        <fullName evidence="1">Uncharacterized protein</fullName>
    </submittedName>
</protein>
<comment type="caution">
    <text evidence="1">The sequence shown here is derived from an EMBL/GenBank/DDBJ whole genome shotgun (WGS) entry which is preliminary data.</text>
</comment>
<organism evidence="1 2">
    <name type="scientific">Gymnopilus dilepis</name>
    <dbReference type="NCBI Taxonomy" id="231916"/>
    <lineage>
        <taxon>Eukaryota</taxon>
        <taxon>Fungi</taxon>
        <taxon>Dikarya</taxon>
        <taxon>Basidiomycota</taxon>
        <taxon>Agaricomycotina</taxon>
        <taxon>Agaricomycetes</taxon>
        <taxon>Agaricomycetidae</taxon>
        <taxon>Agaricales</taxon>
        <taxon>Agaricineae</taxon>
        <taxon>Hymenogastraceae</taxon>
        <taxon>Gymnopilus</taxon>
    </lineage>
</organism>
<evidence type="ECO:0000313" key="1">
    <source>
        <dbReference type="EMBL" id="PPQ70023.1"/>
    </source>
</evidence>
<dbReference type="InParanoid" id="A0A409VUV1"/>
<dbReference type="InterPro" id="IPR027850">
    <property type="entry name" value="DUF4504"/>
</dbReference>
<evidence type="ECO:0000313" key="2">
    <source>
        <dbReference type="Proteomes" id="UP000284706"/>
    </source>
</evidence>
<gene>
    <name evidence="1" type="ORF">CVT26_013311</name>
</gene>
<dbReference type="PANTHER" id="PTHR31366">
    <property type="entry name" value="UPF0739 PROTEIN C1ORF74"/>
    <property type="match status" value="1"/>
</dbReference>
<proteinExistence type="predicted"/>
<dbReference type="Proteomes" id="UP000284706">
    <property type="component" value="Unassembled WGS sequence"/>
</dbReference>
<name>A0A409VUV1_9AGAR</name>
<accession>A0A409VUV1</accession>
<dbReference type="EMBL" id="NHYE01005555">
    <property type="protein sequence ID" value="PPQ70023.1"/>
    <property type="molecule type" value="Genomic_DNA"/>
</dbReference>
<sequence length="285" mass="31581">MASSLSALIKAVQKAVKGIPELRKSLSVASQRRFSADVCLVAYGIRTGYLVDLLSPDNPVDLFGRLINSLRTNSETKSHFANVVHLHEPLSDQSFFVNMKLLAHTIHSFLPDDGKPAEKSKINSHPRQVFIRFQTPFEIYNDVPSQVLGALSSLQSLLSYQVPPSTYSLPPDTTLEIAVPLAAILLDYPIAYVPPASQDVTSLTNVPLDFYECLLTFGNEPDGQNTKCSIMKFSSPSGIAQDELRPERMVERLQQFFSSRLEDIRDPTLGVTVEHTSQLVEHVVV</sequence>
<dbReference type="PANTHER" id="PTHR31366:SF2">
    <property type="entry name" value="UPF0739 PROTEIN C1ORF74"/>
    <property type="match status" value="1"/>
</dbReference>
<reference evidence="1 2" key="1">
    <citation type="journal article" date="2018" name="Evol. Lett.">
        <title>Horizontal gene cluster transfer increased hallucinogenic mushroom diversity.</title>
        <authorList>
            <person name="Reynolds H.T."/>
            <person name="Vijayakumar V."/>
            <person name="Gluck-Thaler E."/>
            <person name="Korotkin H.B."/>
            <person name="Matheny P.B."/>
            <person name="Slot J.C."/>
        </authorList>
    </citation>
    <scope>NUCLEOTIDE SEQUENCE [LARGE SCALE GENOMIC DNA]</scope>
    <source>
        <strain evidence="1 2">SRW20</strain>
    </source>
</reference>
<dbReference type="AlphaFoldDB" id="A0A409VUV1"/>